<accession>A0A174SEW0</accession>
<evidence type="ECO:0000313" key="2">
    <source>
        <dbReference type="Proteomes" id="UP000095709"/>
    </source>
</evidence>
<evidence type="ECO:0000313" key="1">
    <source>
        <dbReference type="EMBL" id="CUP94901.1"/>
    </source>
</evidence>
<protein>
    <submittedName>
        <fullName evidence="1">Uncharacterized protein</fullName>
    </submittedName>
</protein>
<proteinExistence type="predicted"/>
<reference evidence="1 2" key="1">
    <citation type="submission" date="2015-09" db="EMBL/GenBank/DDBJ databases">
        <authorList>
            <consortium name="Pathogen Informatics"/>
        </authorList>
    </citation>
    <scope>NUCLEOTIDE SEQUENCE [LARGE SCALE GENOMIC DNA]</scope>
    <source>
        <strain evidence="1 2">2789STDY5834885</strain>
    </source>
</reference>
<sequence>MFYALFGILSHFLQFYTSFPAIQPNVFRMTDIRPLPKDVLNVVRLPSSRCTARQNKAGRLDRKADFLCFYVAFVLF</sequence>
<dbReference type="AlphaFoldDB" id="A0A174SEW0"/>
<dbReference type="EMBL" id="CZAL01000024">
    <property type="protein sequence ID" value="CUP94901.1"/>
    <property type="molecule type" value="Genomic_DNA"/>
</dbReference>
<name>A0A174SEW0_9FIRM</name>
<gene>
    <name evidence="1" type="ORF">ERS852498_03236</name>
</gene>
<dbReference type="Proteomes" id="UP000095709">
    <property type="component" value="Unassembled WGS sequence"/>
</dbReference>
<organism evidence="1 2">
    <name type="scientific">Fusicatenibacter saccharivorans</name>
    <dbReference type="NCBI Taxonomy" id="1150298"/>
    <lineage>
        <taxon>Bacteria</taxon>
        <taxon>Bacillati</taxon>
        <taxon>Bacillota</taxon>
        <taxon>Clostridia</taxon>
        <taxon>Lachnospirales</taxon>
        <taxon>Lachnospiraceae</taxon>
        <taxon>Fusicatenibacter</taxon>
    </lineage>
</organism>